<protein>
    <submittedName>
        <fullName evidence="1">Uncharacterized protein</fullName>
    </submittedName>
</protein>
<organism evidence="1 2">
    <name type="scientific">Rhamnella rubrinervis</name>
    <dbReference type="NCBI Taxonomy" id="2594499"/>
    <lineage>
        <taxon>Eukaryota</taxon>
        <taxon>Viridiplantae</taxon>
        <taxon>Streptophyta</taxon>
        <taxon>Embryophyta</taxon>
        <taxon>Tracheophyta</taxon>
        <taxon>Spermatophyta</taxon>
        <taxon>Magnoliopsida</taxon>
        <taxon>eudicotyledons</taxon>
        <taxon>Gunneridae</taxon>
        <taxon>Pentapetalae</taxon>
        <taxon>rosids</taxon>
        <taxon>fabids</taxon>
        <taxon>Rosales</taxon>
        <taxon>Rhamnaceae</taxon>
        <taxon>rhamnoid group</taxon>
        <taxon>Rhamneae</taxon>
        <taxon>Rhamnella</taxon>
    </lineage>
</organism>
<dbReference type="AlphaFoldDB" id="A0A8K0GT91"/>
<evidence type="ECO:0000313" key="2">
    <source>
        <dbReference type="Proteomes" id="UP000796880"/>
    </source>
</evidence>
<reference evidence="1" key="1">
    <citation type="submission" date="2020-03" db="EMBL/GenBank/DDBJ databases">
        <title>A high-quality chromosome-level genome assembly of a woody plant with both climbing and erect habits, Rhamnella rubrinervis.</title>
        <authorList>
            <person name="Lu Z."/>
            <person name="Yang Y."/>
            <person name="Zhu X."/>
            <person name="Sun Y."/>
        </authorList>
    </citation>
    <scope>NUCLEOTIDE SEQUENCE</scope>
    <source>
        <strain evidence="1">BYM</strain>
        <tissue evidence="1">Leaf</tissue>
    </source>
</reference>
<keyword evidence="2" id="KW-1185">Reference proteome</keyword>
<accession>A0A8K0GT91</accession>
<dbReference type="EMBL" id="VOIH02000009">
    <property type="protein sequence ID" value="KAF3436646.1"/>
    <property type="molecule type" value="Genomic_DNA"/>
</dbReference>
<comment type="caution">
    <text evidence="1">The sequence shown here is derived from an EMBL/GenBank/DDBJ whole genome shotgun (WGS) entry which is preliminary data.</text>
</comment>
<name>A0A8K0GT91_9ROSA</name>
<gene>
    <name evidence="1" type="ORF">FNV43_RR19392</name>
</gene>
<proteinExistence type="predicted"/>
<sequence>MASIWGPTLVGESSRAHQDVLIMSEDEVGENKAKLEGLAEDRDVRKIKPRENEEEPTIDAFMMTFSLKVSGTLWHYYAYKYKKFNKVVEGCQPKVLG</sequence>
<dbReference type="Proteomes" id="UP000796880">
    <property type="component" value="Unassembled WGS sequence"/>
</dbReference>
<evidence type="ECO:0000313" key="1">
    <source>
        <dbReference type="EMBL" id="KAF3436646.1"/>
    </source>
</evidence>